<evidence type="ECO:0000313" key="16">
    <source>
        <dbReference type="EMBL" id="CAD7223788.1"/>
    </source>
</evidence>
<dbReference type="PANTHER" id="PTHR11731:SF200">
    <property type="entry name" value="DIPEPTIDYL PEPTIDASE 10, ISOFORM B"/>
    <property type="match status" value="1"/>
</dbReference>
<dbReference type="Pfam" id="PF00326">
    <property type="entry name" value="Peptidase_S9"/>
    <property type="match status" value="1"/>
</dbReference>
<dbReference type="Pfam" id="PF00930">
    <property type="entry name" value="DPPIV_N"/>
    <property type="match status" value="1"/>
</dbReference>
<dbReference type="GO" id="GO:0005886">
    <property type="term" value="C:plasma membrane"/>
    <property type="evidence" value="ECO:0007669"/>
    <property type="project" value="TreeGrafter"/>
</dbReference>
<keyword evidence="9" id="KW-1133">Transmembrane helix</keyword>
<dbReference type="InterPro" id="IPR001375">
    <property type="entry name" value="Peptidase_S9_cat"/>
</dbReference>
<evidence type="ECO:0000256" key="13">
    <source>
        <dbReference type="ARBA" id="ARBA00072929"/>
    </source>
</evidence>
<accession>A0A7R8W2U2</accession>
<evidence type="ECO:0000256" key="7">
    <source>
        <dbReference type="ARBA" id="ARBA00022825"/>
    </source>
</evidence>
<keyword evidence="10" id="KW-0472">Membrane</keyword>
<proteinExistence type="inferred from homology"/>
<dbReference type="FunFam" id="3.40.50.1820:FF:000003">
    <property type="entry name" value="Dipeptidyl peptidase 4"/>
    <property type="match status" value="1"/>
</dbReference>
<evidence type="ECO:0000256" key="12">
    <source>
        <dbReference type="ARBA" id="ARBA00037847"/>
    </source>
</evidence>
<dbReference type="GO" id="GO:0004177">
    <property type="term" value="F:aminopeptidase activity"/>
    <property type="evidence" value="ECO:0007669"/>
    <property type="project" value="UniProtKB-KW"/>
</dbReference>
<comment type="similarity">
    <text evidence="2">Belongs to the peptidase S9B family. DPPIV subfamily.</text>
</comment>
<keyword evidence="7" id="KW-0720">Serine protease</keyword>
<dbReference type="InterPro" id="IPR050278">
    <property type="entry name" value="Serine_Prot_S9B/DPPIV"/>
</dbReference>
<comment type="subcellular location">
    <subcellularLocation>
        <location evidence="12">Endomembrane system</location>
        <topology evidence="12">Single-pass membrane protein</topology>
    </subcellularLocation>
    <subcellularLocation>
        <location evidence="1">Membrane</location>
        <topology evidence="1">Single-pass type II membrane protein</topology>
    </subcellularLocation>
</comment>
<evidence type="ECO:0000256" key="4">
    <source>
        <dbReference type="ARBA" id="ARBA00022670"/>
    </source>
</evidence>
<reference evidence="16" key="1">
    <citation type="submission" date="2020-11" db="EMBL/GenBank/DDBJ databases">
        <authorList>
            <person name="Tran Van P."/>
        </authorList>
    </citation>
    <scope>NUCLEOTIDE SEQUENCE</scope>
</reference>
<evidence type="ECO:0000256" key="9">
    <source>
        <dbReference type="ARBA" id="ARBA00022989"/>
    </source>
</evidence>
<evidence type="ECO:0000256" key="11">
    <source>
        <dbReference type="ARBA" id="ARBA00023180"/>
    </source>
</evidence>
<organism evidence="16">
    <name type="scientific">Cyprideis torosa</name>
    <dbReference type="NCBI Taxonomy" id="163714"/>
    <lineage>
        <taxon>Eukaryota</taxon>
        <taxon>Metazoa</taxon>
        <taxon>Ecdysozoa</taxon>
        <taxon>Arthropoda</taxon>
        <taxon>Crustacea</taxon>
        <taxon>Oligostraca</taxon>
        <taxon>Ostracoda</taxon>
        <taxon>Podocopa</taxon>
        <taxon>Podocopida</taxon>
        <taxon>Cytherocopina</taxon>
        <taxon>Cytheroidea</taxon>
        <taxon>Cytherideidae</taxon>
        <taxon>Cyprideis</taxon>
    </lineage>
</organism>
<keyword evidence="5" id="KW-0812">Transmembrane</keyword>
<dbReference type="GO" id="GO:0006508">
    <property type="term" value="P:proteolysis"/>
    <property type="evidence" value="ECO:0007669"/>
    <property type="project" value="UniProtKB-KW"/>
</dbReference>
<evidence type="ECO:0000256" key="1">
    <source>
        <dbReference type="ARBA" id="ARBA00004606"/>
    </source>
</evidence>
<dbReference type="EMBL" id="OB660254">
    <property type="protein sequence ID" value="CAD7223788.1"/>
    <property type="molecule type" value="Genomic_DNA"/>
</dbReference>
<dbReference type="GO" id="GO:0012505">
    <property type="term" value="C:endomembrane system"/>
    <property type="evidence" value="ECO:0007669"/>
    <property type="project" value="UniProtKB-SubCell"/>
</dbReference>
<evidence type="ECO:0000259" key="15">
    <source>
        <dbReference type="Pfam" id="PF00930"/>
    </source>
</evidence>
<evidence type="ECO:0000256" key="5">
    <source>
        <dbReference type="ARBA" id="ARBA00022692"/>
    </source>
</evidence>
<dbReference type="GO" id="GO:0008236">
    <property type="term" value="F:serine-type peptidase activity"/>
    <property type="evidence" value="ECO:0007669"/>
    <property type="project" value="UniProtKB-KW"/>
</dbReference>
<evidence type="ECO:0000256" key="3">
    <source>
        <dbReference type="ARBA" id="ARBA00022438"/>
    </source>
</evidence>
<feature type="domain" description="Peptidase S9 prolyl oligopeptidase catalytic" evidence="14">
    <location>
        <begin position="643"/>
        <end position="831"/>
    </location>
</feature>
<keyword evidence="11" id="KW-0325">Glycoprotein</keyword>
<dbReference type="InterPro" id="IPR002469">
    <property type="entry name" value="Peptidase_S9B_N"/>
</dbReference>
<feature type="domain" description="Dipeptidylpeptidase IV N-terminal" evidence="15">
    <location>
        <begin position="162"/>
        <end position="558"/>
    </location>
</feature>
<evidence type="ECO:0000256" key="8">
    <source>
        <dbReference type="ARBA" id="ARBA00022968"/>
    </source>
</evidence>
<name>A0A7R8W2U2_9CRUS</name>
<evidence type="ECO:0000256" key="10">
    <source>
        <dbReference type="ARBA" id="ARBA00023136"/>
    </source>
</evidence>
<dbReference type="OrthoDB" id="16520at2759"/>
<gene>
    <name evidence="16" type="ORF">CTOB1V02_LOCUS1767</name>
</gene>
<sequence>MTDQEALTNNHAKEKSSTADAVRAKLGSFSSNKGKIIQQPIMTLEDDEAIVEEDQRNWKGIGIALAVIATILGFVSLSVMLMSPSSDDMAGGNLKFTLQDVLGNDLSPRRMNGSWVSTREFSIIEEDGTVSLINVETLEKRMLMSNETYRKLGGDIHHFKISADRKFILILHDSVKTHRYSFLSTYAVFDIAQKELLEQVVEAQLEAEDNSTSTKEKKQMKLQLGIWGPKGNSLAFVYKNNIYFKESALSKTCRQLTTSGIEGIVFNGAPDWIYEEEILASDQAMKFSPSGNLLLFATFNDSEVDKMIIPSYFSKENSFDDTPVTTIRYPKPGRPNPTVTMSIADVVTGDIWQMTPPPDVRDIEHYVTTFTWIGNEAVCIVWMNRAQKMSVISTCKPPVWICEELHTERAQEKGWVDFYIPPIFFPDGTEALMISQVQDADFGFFRHVNYINVTSKRIRPITHGQFEVTSIVGWNRNQNSIYYVANSLKNPGERHLFEVGDLFSANPRMSVCLSCDIPVSSTKDTSARKDTTCLFNNPVFSPDLKYLLMGCNGPDVPHIDLYKVAPGKLIPIQRLQNNSHLRELMAQKSLPRIKNLEMKVSGNYRARIRLFLPPDLDEGAGFQYPIVLQVYSGPGTQLVSEEWKMHWGIYLASQREYIYAWVDGKGSGFQGDMMETEVYYRLGTVEVDDQIQVVSALIKRYPFIDPDNVAVWGWAYGGYVATSILVMDKEDVFKCGIAVAPITNWLFYDSVFSERYMGSPNVTDNLWGYRQSDVTKRAGNMKGKLFYLIHGTADDNVHFQHSMALSDALVEAGVLFKQLVYADENHELSGGGEKFLALVDLAKVPLRDTIVRPTSPPVTPPCVSCYSTVKTVGLKDDN</sequence>
<keyword evidence="3" id="KW-0031">Aminopeptidase</keyword>
<dbReference type="InterPro" id="IPR029058">
    <property type="entry name" value="AB_hydrolase_fold"/>
</dbReference>
<keyword evidence="8" id="KW-0735">Signal-anchor</keyword>
<protein>
    <recommendedName>
        <fullName evidence="13">Venom dipeptidyl peptidase 4</fullName>
    </recommendedName>
</protein>
<keyword evidence="6" id="KW-0378">Hydrolase</keyword>
<evidence type="ECO:0000256" key="2">
    <source>
        <dbReference type="ARBA" id="ARBA00010036"/>
    </source>
</evidence>
<dbReference type="Gene3D" id="3.40.50.1820">
    <property type="entry name" value="alpha/beta hydrolase"/>
    <property type="match status" value="1"/>
</dbReference>
<dbReference type="SUPFAM" id="SSF82171">
    <property type="entry name" value="DPP6 N-terminal domain-like"/>
    <property type="match status" value="1"/>
</dbReference>
<evidence type="ECO:0000256" key="6">
    <source>
        <dbReference type="ARBA" id="ARBA00022801"/>
    </source>
</evidence>
<dbReference type="AlphaFoldDB" id="A0A7R8W2U2"/>
<dbReference type="PANTHER" id="PTHR11731">
    <property type="entry name" value="PROTEASE FAMILY S9B,C DIPEPTIDYL-PEPTIDASE IV-RELATED"/>
    <property type="match status" value="1"/>
</dbReference>
<dbReference type="GO" id="GO:0008239">
    <property type="term" value="F:dipeptidyl-peptidase activity"/>
    <property type="evidence" value="ECO:0007669"/>
    <property type="project" value="TreeGrafter"/>
</dbReference>
<evidence type="ECO:0000259" key="14">
    <source>
        <dbReference type="Pfam" id="PF00326"/>
    </source>
</evidence>
<keyword evidence="4" id="KW-0645">Protease</keyword>
<dbReference type="Gene3D" id="2.140.10.30">
    <property type="entry name" value="Dipeptidylpeptidase IV, N-terminal domain"/>
    <property type="match status" value="1"/>
</dbReference>
<dbReference type="SUPFAM" id="SSF53474">
    <property type="entry name" value="alpha/beta-Hydrolases"/>
    <property type="match status" value="1"/>
</dbReference>